<evidence type="ECO:0008006" key="3">
    <source>
        <dbReference type="Google" id="ProtNLM"/>
    </source>
</evidence>
<name>A0A1H0ULJ9_9BACI</name>
<gene>
    <name evidence="1" type="ORF">SAMN05216565_1056</name>
</gene>
<evidence type="ECO:0000313" key="2">
    <source>
        <dbReference type="Proteomes" id="UP000199159"/>
    </source>
</evidence>
<keyword evidence="2" id="KW-1185">Reference proteome</keyword>
<reference evidence="2" key="1">
    <citation type="submission" date="2016-10" db="EMBL/GenBank/DDBJ databases">
        <authorList>
            <person name="Varghese N."/>
            <person name="Submissions S."/>
        </authorList>
    </citation>
    <scope>NUCLEOTIDE SEQUENCE [LARGE SCALE GENOMIC DNA]</scope>
    <source>
        <strain evidence="2">IBRC-M10078</strain>
    </source>
</reference>
<proteinExistence type="predicted"/>
<accession>A0A1H0ULJ9</accession>
<dbReference type="STRING" id="930152.SAMN05216565_1056"/>
<dbReference type="EMBL" id="FNJU01000005">
    <property type="protein sequence ID" value="SDP66935.1"/>
    <property type="molecule type" value="Genomic_DNA"/>
</dbReference>
<sequence length="50" mass="5684">MGKSNKSKRFVKDGVDSLQKYSERFPYHSTLAEAEEKKKQNVETSSYGGI</sequence>
<protein>
    <recommendedName>
        <fullName evidence="3">Competence protein</fullName>
    </recommendedName>
</protein>
<dbReference type="AlphaFoldDB" id="A0A1H0ULJ9"/>
<dbReference type="RefSeq" id="WP_175490275.1">
    <property type="nucleotide sequence ID" value="NZ_FNJU01000005.1"/>
</dbReference>
<organism evidence="1 2">
    <name type="scientific">Litchfieldia salsa</name>
    <dbReference type="NCBI Taxonomy" id="930152"/>
    <lineage>
        <taxon>Bacteria</taxon>
        <taxon>Bacillati</taxon>
        <taxon>Bacillota</taxon>
        <taxon>Bacilli</taxon>
        <taxon>Bacillales</taxon>
        <taxon>Bacillaceae</taxon>
        <taxon>Litchfieldia</taxon>
    </lineage>
</organism>
<dbReference type="Proteomes" id="UP000199159">
    <property type="component" value="Unassembled WGS sequence"/>
</dbReference>
<evidence type="ECO:0000313" key="1">
    <source>
        <dbReference type="EMBL" id="SDP66935.1"/>
    </source>
</evidence>